<feature type="region of interest" description="Disordered" evidence="3">
    <location>
        <begin position="492"/>
        <end position="563"/>
    </location>
</feature>
<feature type="repeat" description="Pumilio" evidence="2">
    <location>
        <begin position="263"/>
        <end position="298"/>
    </location>
</feature>
<reference evidence="5" key="1">
    <citation type="submission" date="2021-01" db="EMBL/GenBank/DDBJ databases">
        <authorList>
            <person name="Corre E."/>
            <person name="Pelletier E."/>
            <person name="Niang G."/>
            <person name="Scheremetjew M."/>
            <person name="Finn R."/>
            <person name="Kale V."/>
            <person name="Holt S."/>
            <person name="Cochrane G."/>
            <person name="Meng A."/>
            <person name="Brown T."/>
            <person name="Cohen L."/>
        </authorList>
    </citation>
    <scope>NUCLEOTIDE SEQUENCE</scope>
    <source>
        <strain evidence="5">Pbaha01</strain>
    </source>
</reference>
<keyword evidence="1" id="KW-0677">Repeat</keyword>
<dbReference type="EMBL" id="HBEG01054473">
    <property type="protein sequence ID" value="CAD8389762.1"/>
    <property type="molecule type" value="Transcribed_RNA"/>
</dbReference>
<dbReference type="GO" id="GO:0010608">
    <property type="term" value="P:post-transcriptional regulation of gene expression"/>
    <property type="evidence" value="ECO:0007669"/>
    <property type="project" value="TreeGrafter"/>
</dbReference>
<feature type="region of interest" description="Disordered" evidence="3">
    <location>
        <begin position="117"/>
        <end position="227"/>
    </location>
</feature>
<dbReference type="InterPro" id="IPR016024">
    <property type="entry name" value="ARM-type_fold"/>
</dbReference>
<accession>A0A7S0FZS4</accession>
<organism evidence="5">
    <name type="scientific">Pyrodinium bahamense</name>
    <dbReference type="NCBI Taxonomy" id="73915"/>
    <lineage>
        <taxon>Eukaryota</taxon>
        <taxon>Sar</taxon>
        <taxon>Alveolata</taxon>
        <taxon>Dinophyceae</taxon>
        <taxon>Gonyaulacales</taxon>
        <taxon>Pyrocystaceae</taxon>
        <taxon>Pyrodinium</taxon>
    </lineage>
</organism>
<feature type="compositionally biased region" description="Low complexity" evidence="3">
    <location>
        <begin position="13"/>
        <end position="48"/>
    </location>
</feature>
<dbReference type="InterPro" id="IPR001313">
    <property type="entry name" value="Pumilio_RNA-bd_rpt"/>
</dbReference>
<protein>
    <recommendedName>
        <fullName evidence="4">PUM-HD domain-containing protein</fullName>
    </recommendedName>
</protein>
<dbReference type="SUPFAM" id="SSF48371">
    <property type="entry name" value="ARM repeat"/>
    <property type="match status" value="1"/>
</dbReference>
<evidence type="ECO:0000256" key="3">
    <source>
        <dbReference type="SAM" id="MobiDB-lite"/>
    </source>
</evidence>
<dbReference type="GO" id="GO:0005737">
    <property type="term" value="C:cytoplasm"/>
    <property type="evidence" value="ECO:0007669"/>
    <property type="project" value="TreeGrafter"/>
</dbReference>
<feature type="repeat" description="Pumilio" evidence="2">
    <location>
        <begin position="376"/>
        <end position="413"/>
    </location>
</feature>
<feature type="compositionally biased region" description="Low complexity" evidence="3">
    <location>
        <begin position="528"/>
        <end position="546"/>
    </location>
</feature>
<sequence>MQCPTGHQQPPYGTHGAAAHGSTAPGIWLPGQSAGQGHGAAQPQYPSAAPQPYLSSETLYNPVWPVFGGQEATCAVQGQHLYVFVGVVQGMLPVGAPGVVPILQSPTHSGQPQCWFMPAGGPNEVARRPLDPSPTSPAGSSTFAPDHFRPQVLPTMPGTANSSEEDPSGGCSRASSPIRTPQPSPRWRGGVDSLSGVSPRSSGQCSACSRSPGTSTPSTTAASGMQAPSFFNDSEEWTDDKFDCWFAYLESLEPSDRRQAIQNMNGSVWRLASSPNGSRMLQEVLEAANPRGRFKLVKGLQGHVTEAWECPNAAPHANHVLQRCIEALPPADCAFVLEEMLSSGIERASSNKYGCRIVQRLIEHFPHEVMEPLFEEILDPDTLQKLAVSRFGNFVVQCILEHGSSEQRKCIVSALLHQDDQKFTRLAENMYASHVVQQAMKRCSPEHQRLLVQRIISIEQKDPKFKRSVYGSFVAHEAKNWIKAHPLVEARARAQSRGRRGRRPAPGGAREAFDEGLPRVMPNFQGKSASAAVASPSAPSQQQASRRSGRRAARAQAELRRTQ</sequence>
<feature type="domain" description="PUM-HD" evidence="4">
    <location>
        <begin position="159"/>
        <end position="537"/>
    </location>
</feature>
<dbReference type="InterPro" id="IPR011989">
    <property type="entry name" value="ARM-like"/>
</dbReference>
<dbReference type="InterPro" id="IPR033133">
    <property type="entry name" value="PUM-HD"/>
</dbReference>
<dbReference type="AlphaFoldDB" id="A0A7S0FZS4"/>
<dbReference type="Gene3D" id="1.25.10.10">
    <property type="entry name" value="Leucine-rich Repeat Variant"/>
    <property type="match status" value="1"/>
</dbReference>
<dbReference type="PROSITE" id="PS50302">
    <property type="entry name" value="PUM"/>
    <property type="match status" value="4"/>
</dbReference>
<proteinExistence type="predicted"/>
<dbReference type="PANTHER" id="PTHR12537:SF12">
    <property type="entry name" value="MATERNAL PROTEIN PUMILIO"/>
    <property type="match status" value="1"/>
</dbReference>
<dbReference type="Pfam" id="PF00806">
    <property type="entry name" value="PUF"/>
    <property type="match status" value="5"/>
</dbReference>
<feature type="compositionally biased region" description="Polar residues" evidence="3">
    <location>
        <begin position="195"/>
        <end position="209"/>
    </location>
</feature>
<evidence type="ECO:0000259" key="4">
    <source>
        <dbReference type="PROSITE" id="PS50303"/>
    </source>
</evidence>
<feature type="compositionally biased region" description="Low complexity" evidence="3">
    <location>
        <begin position="211"/>
        <end position="224"/>
    </location>
</feature>
<evidence type="ECO:0000313" key="5">
    <source>
        <dbReference type="EMBL" id="CAD8389762.1"/>
    </source>
</evidence>
<gene>
    <name evidence="5" type="ORF">PBAH0796_LOCUS33187</name>
</gene>
<evidence type="ECO:0000256" key="2">
    <source>
        <dbReference type="PROSITE-ProRule" id="PRU00317"/>
    </source>
</evidence>
<evidence type="ECO:0000256" key="1">
    <source>
        <dbReference type="ARBA" id="ARBA00022737"/>
    </source>
</evidence>
<feature type="region of interest" description="Disordered" evidence="3">
    <location>
        <begin position="1"/>
        <end position="48"/>
    </location>
</feature>
<name>A0A7S0FZS4_9DINO</name>
<feature type="compositionally biased region" description="Basic residues" evidence="3">
    <location>
        <begin position="494"/>
        <end position="503"/>
    </location>
</feature>
<dbReference type="PROSITE" id="PS50303">
    <property type="entry name" value="PUM_HD"/>
    <property type="match status" value="1"/>
</dbReference>
<dbReference type="GO" id="GO:0003729">
    <property type="term" value="F:mRNA binding"/>
    <property type="evidence" value="ECO:0007669"/>
    <property type="project" value="TreeGrafter"/>
</dbReference>
<feature type="repeat" description="Pumilio" evidence="2">
    <location>
        <begin position="339"/>
        <end position="375"/>
    </location>
</feature>
<dbReference type="SMART" id="SM00025">
    <property type="entry name" value="Pumilio"/>
    <property type="match status" value="5"/>
</dbReference>
<feature type="repeat" description="Pumilio" evidence="2">
    <location>
        <begin position="414"/>
        <end position="453"/>
    </location>
</feature>
<dbReference type="PANTHER" id="PTHR12537">
    <property type="entry name" value="RNA BINDING PROTEIN PUMILIO-RELATED"/>
    <property type="match status" value="1"/>
</dbReference>